<dbReference type="SUPFAM" id="SSF56436">
    <property type="entry name" value="C-type lectin-like"/>
    <property type="match status" value="2"/>
</dbReference>
<dbReference type="GeneTree" id="ENSGT00990000203740"/>
<dbReference type="AlphaFoldDB" id="A0A3P8SNT4"/>
<reference evidence="2" key="2">
    <citation type="submission" date="2025-08" db="UniProtKB">
        <authorList>
            <consortium name="Ensembl"/>
        </authorList>
    </citation>
    <scope>IDENTIFICATION</scope>
</reference>
<evidence type="ECO:0000259" key="1">
    <source>
        <dbReference type="PROSITE" id="PS50041"/>
    </source>
</evidence>
<name>A0A3P8SNT4_AMPPE</name>
<dbReference type="PANTHER" id="PTHR45784:SF8">
    <property type="entry name" value="C-TYPE MANNOSE RECEPTOR 2-RELATED"/>
    <property type="match status" value="1"/>
</dbReference>
<sequence length="174" mass="20353">MRGNSDSRISPQLGESEIILFLFLYNWHDTEPNNNGGNANSGFITSNGIWFDRPDRYTEPFYCVDVTVEEEKMSWEDALSHCREKQTHLPSLLSETDRLLAQTEIKHSNVSELVWIGLRFLGDCWMWVNGDPLEYEAWSKQGGQDHQYFIPPCGEIHRFQQYRLTKSKRLVKVH</sequence>
<dbReference type="InterPro" id="IPR001304">
    <property type="entry name" value="C-type_lectin-like"/>
</dbReference>
<dbReference type="STRING" id="161767.ENSAPEP00000013621"/>
<accession>A0A3P8SNT4</accession>
<reference evidence="2 3" key="1">
    <citation type="submission" date="2018-03" db="EMBL/GenBank/DDBJ databases">
        <title>Finding Nemo's genes: A chromosome-scale reference assembly of the genome of the orange clownfish Amphiprion percula.</title>
        <authorList>
            <person name="Lehmann R."/>
        </authorList>
    </citation>
    <scope>NUCLEOTIDE SEQUENCE</scope>
</reference>
<keyword evidence="3" id="KW-1185">Reference proteome</keyword>
<evidence type="ECO:0000313" key="2">
    <source>
        <dbReference type="Ensembl" id="ENSAPEP00000013621.1"/>
    </source>
</evidence>
<dbReference type="InterPro" id="IPR016187">
    <property type="entry name" value="CTDL_fold"/>
</dbReference>
<protein>
    <recommendedName>
        <fullName evidence="1">C-type lectin domain-containing protein</fullName>
    </recommendedName>
</protein>
<reference evidence="2" key="3">
    <citation type="submission" date="2025-09" db="UniProtKB">
        <authorList>
            <consortium name="Ensembl"/>
        </authorList>
    </citation>
    <scope>IDENTIFICATION</scope>
</reference>
<evidence type="ECO:0000313" key="3">
    <source>
        <dbReference type="Proteomes" id="UP000265080"/>
    </source>
</evidence>
<proteinExistence type="predicted"/>
<dbReference type="InterPro" id="IPR016186">
    <property type="entry name" value="C-type_lectin-like/link_sf"/>
</dbReference>
<feature type="domain" description="C-type lectin" evidence="1">
    <location>
        <begin position="62"/>
        <end position="163"/>
    </location>
</feature>
<dbReference type="Ensembl" id="ENSAPET00000013984.1">
    <property type="protein sequence ID" value="ENSAPEP00000013621.1"/>
    <property type="gene ID" value="ENSAPEG00000009706.1"/>
</dbReference>
<dbReference type="PANTHER" id="PTHR45784">
    <property type="entry name" value="C-TYPE LECTIN DOMAIN FAMILY 20 MEMBER A-RELATED"/>
    <property type="match status" value="1"/>
</dbReference>
<dbReference type="Gene3D" id="3.10.100.10">
    <property type="entry name" value="Mannose-Binding Protein A, subunit A"/>
    <property type="match status" value="1"/>
</dbReference>
<organism evidence="2 3">
    <name type="scientific">Amphiprion percula</name>
    <name type="common">Orange clownfish</name>
    <name type="synonym">Lutjanus percula</name>
    <dbReference type="NCBI Taxonomy" id="161767"/>
    <lineage>
        <taxon>Eukaryota</taxon>
        <taxon>Metazoa</taxon>
        <taxon>Chordata</taxon>
        <taxon>Craniata</taxon>
        <taxon>Vertebrata</taxon>
        <taxon>Euteleostomi</taxon>
        <taxon>Actinopterygii</taxon>
        <taxon>Neopterygii</taxon>
        <taxon>Teleostei</taxon>
        <taxon>Neoteleostei</taxon>
        <taxon>Acanthomorphata</taxon>
        <taxon>Ovalentaria</taxon>
        <taxon>Pomacentridae</taxon>
        <taxon>Amphiprion</taxon>
    </lineage>
</organism>
<dbReference type="Pfam" id="PF00059">
    <property type="entry name" value="Lectin_C"/>
    <property type="match status" value="1"/>
</dbReference>
<dbReference type="Proteomes" id="UP000265080">
    <property type="component" value="Chromosome 3"/>
</dbReference>
<dbReference type="PROSITE" id="PS50041">
    <property type="entry name" value="C_TYPE_LECTIN_2"/>
    <property type="match status" value="1"/>
</dbReference>